<evidence type="ECO:0000313" key="3">
    <source>
        <dbReference type="Proteomes" id="UP000503440"/>
    </source>
</evidence>
<proteinExistence type="predicted"/>
<evidence type="ECO:0000313" key="2">
    <source>
        <dbReference type="EMBL" id="QIC72041.1"/>
    </source>
</evidence>
<dbReference type="EMBL" id="CP044458">
    <property type="protein sequence ID" value="QIC72041.1"/>
    <property type="molecule type" value="Genomic_DNA"/>
</dbReference>
<dbReference type="Proteomes" id="UP000503440">
    <property type="component" value="Plasmid pB18-3"/>
</dbReference>
<name>A0A6C0Y722_9GAMM</name>
<evidence type="ECO:0000256" key="1">
    <source>
        <dbReference type="SAM" id="Phobius"/>
    </source>
</evidence>
<gene>
    <name evidence="2" type="ORF">FSC09_16930</name>
</gene>
<accession>A0A6C0Y722</accession>
<dbReference type="AlphaFoldDB" id="A0A6C0Y722"/>
<reference evidence="2 3" key="1">
    <citation type="submission" date="2019-09" db="EMBL/GenBank/DDBJ databases">
        <title>Non-baumannii Acinetobacter spp. carrying blaNDM-1 isolated in China.</title>
        <authorList>
            <person name="Cui C."/>
            <person name="Chen C."/>
            <person name="Sun J."/>
            <person name="Liu Y."/>
        </authorList>
    </citation>
    <scope>NUCLEOTIDE SEQUENCE [LARGE SCALE GENOMIC DNA]</scope>
    <source>
        <strain evidence="2 3">B18</strain>
        <plasmid evidence="3">pb18-3</plasmid>
    </source>
</reference>
<keyword evidence="1" id="KW-0812">Transmembrane</keyword>
<keyword evidence="2" id="KW-0614">Plasmid</keyword>
<geneLocation type="plasmid" evidence="3">
    <name>pb18-3</name>
</geneLocation>
<protein>
    <submittedName>
        <fullName evidence="2">Uncharacterized protein</fullName>
    </submittedName>
</protein>
<organism evidence="2 3">
    <name type="scientific">Acinetobacter indicus</name>
    <dbReference type="NCBI Taxonomy" id="756892"/>
    <lineage>
        <taxon>Bacteria</taxon>
        <taxon>Pseudomonadati</taxon>
        <taxon>Pseudomonadota</taxon>
        <taxon>Gammaproteobacteria</taxon>
        <taxon>Moraxellales</taxon>
        <taxon>Moraxellaceae</taxon>
        <taxon>Acinetobacter</taxon>
    </lineage>
</organism>
<feature type="transmembrane region" description="Helical" evidence="1">
    <location>
        <begin position="42"/>
        <end position="65"/>
    </location>
</feature>
<feature type="transmembrane region" description="Helical" evidence="1">
    <location>
        <begin position="12"/>
        <end position="30"/>
    </location>
</feature>
<keyword evidence="1" id="KW-1133">Transmembrane helix</keyword>
<sequence length="92" mass="10438">MANIVSHPLVRFVVSIIVFVICLVSCVGIFEHALELKNQGETYIPSIIVSGLAFIGIYLSIYLVIKEFKRINQDVFASLEADLKELHEKKFR</sequence>
<dbReference type="RefSeq" id="WP_163146599.1">
    <property type="nucleotide sequence ID" value="NZ_CP044458.1"/>
</dbReference>
<keyword evidence="1" id="KW-0472">Membrane</keyword>